<name>A0A2T4I7Y6_9SPHN</name>
<evidence type="ECO:0000256" key="3">
    <source>
        <dbReference type="ARBA" id="ARBA00022723"/>
    </source>
</evidence>
<dbReference type="CDD" id="cd08916">
    <property type="entry name" value="TrHb3_P"/>
    <property type="match status" value="1"/>
</dbReference>
<dbReference type="Pfam" id="PF01152">
    <property type="entry name" value="Bac_globin"/>
    <property type="match status" value="1"/>
</dbReference>
<dbReference type="InterPro" id="IPR001486">
    <property type="entry name" value="Hemoglobin_trunc"/>
</dbReference>
<dbReference type="GO" id="GO:0046872">
    <property type="term" value="F:metal ion binding"/>
    <property type="evidence" value="ECO:0007669"/>
    <property type="project" value="UniProtKB-KW"/>
</dbReference>
<keyword evidence="3" id="KW-0479">Metal-binding</keyword>
<protein>
    <submittedName>
        <fullName evidence="5">Preprotein translocase subunit TatC</fullName>
    </submittedName>
</protein>
<keyword evidence="4" id="KW-0408">Iron</keyword>
<reference evidence="5 6" key="1">
    <citation type="submission" date="2017-11" db="EMBL/GenBank/DDBJ databases">
        <title>Sphingomonas oleivorans sp. nov., isolated from oil-contaminated soil.</title>
        <authorList>
            <person name="Wang L."/>
            <person name="Chen L."/>
        </authorList>
    </citation>
    <scope>NUCLEOTIDE SEQUENCE [LARGE SCALE GENOMIC DNA]</scope>
    <source>
        <strain evidence="5 6">K101</strain>
    </source>
</reference>
<gene>
    <name evidence="5" type="ORF">CV103_01570</name>
</gene>
<dbReference type="InterPro" id="IPR009050">
    <property type="entry name" value="Globin-like_sf"/>
</dbReference>
<evidence type="ECO:0000256" key="4">
    <source>
        <dbReference type="ARBA" id="ARBA00023004"/>
    </source>
</evidence>
<sequence>MGQESGIDEAGLQRLVDRFYARVREDAELGPIFNDAIANWPEHLEKLTAFWSSVMLTSGRYKGQPVPAHMKHVGRITPELFDRWLDLWNETTTELMSPEAAAALQAKAARIAESLQLALFFKLDPAKPRAAA</sequence>
<keyword evidence="1" id="KW-0813">Transport</keyword>
<evidence type="ECO:0000256" key="1">
    <source>
        <dbReference type="ARBA" id="ARBA00022448"/>
    </source>
</evidence>
<organism evidence="5 6">
    <name type="scientific">Edaphosphingomonas fennica</name>
    <dbReference type="NCBI Taxonomy" id="114404"/>
    <lineage>
        <taxon>Bacteria</taxon>
        <taxon>Pseudomonadati</taxon>
        <taxon>Pseudomonadota</taxon>
        <taxon>Alphaproteobacteria</taxon>
        <taxon>Sphingomonadales</taxon>
        <taxon>Rhizorhabdaceae</taxon>
        <taxon>Edaphosphingomonas</taxon>
    </lineage>
</organism>
<proteinExistence type="predicted"/>
<dbReference type="GO" id="GO:0020037">
    <property type="term" value="F:heme binding"/>
    <property type="evidence" value="ECO:0007669"/>
    <property type="project" value="InterPro"/>
</dbReference>
<evidence type="ECO:0000256" key="2">
    <source>
        <dbReference type="ARBA" id="ARBA00022617"/>
    </source>
</evidence>
<dbReference type="AlphaFoldDB" id="A0A2T4I7Y6"/>
<keyword evidence="2" id="KW-0349">Heme</keyword>
<dbReference type="Proteomes" id="UP000241206">
    <property type="component" value="Unassembled WGS sequence"/>
</dbReference>
<accession>A0A2T4I7Y6</accession>
<evidence type="ECO:0000313" key="6">
    <source>
        <dbReference type="Proteomes" id="UP000241206"/>
    </source>
</evidence>
<keyword evidence="6" id="KW-1185">Reference proteome</keyword>
<dbReference type="RefSeq" id="WP_107393760.1">
    <property type="nucleotide sequence ID" value="NZ_PHHF01000006.1"/>
</dbReference>
<dbReference type="Gene3D" id="1.10.490.10">
    <property type="entry name" value="Globins"/>
    <property type="match status" value="1"/>
</dbReference>
<dbReference type="InterPro" id="IPR012292">
    <property type="entry name" value="Globin/Proto"/>
</dbReference>
<dbReference type="EMBL" id="PHHF01000006">
    <property type="protein sequence ID" value="PTD27452.1"/>
    <property type="molecule type" value="Genomic_DNA"/>
</dbReference>
<dbReference type="GO" id="GO:0019825">
    <property type="term" value="F:oxygen binding"/>
    <property type="evidence" value="ECO:0007669"/>
    <property type="project" value="InterPro"/>
</dbReference>
<comment type="caution">
    <text evidence="5">The sequence shown here is derived from an EMBL/GenBank/DDBJ whole genome shotgun (WGS) entry which is preliminary data.</text>
</comment>
<dbReference type="SUPFAM" id="SSF46458">
    <property type="entry name" value="Globin-like"/>
    <property type="match status" value="1"/>
</dbReference>
<evidence type="ECO:0000313" key="5">
    <source>
        <dbReference type="EMBL" id="PTD27452.1"/>
    </source>
</evidence>